<feature type="non-terminal residue" evidence="1">
    <location>
        <position position="57"/>
    </location>
</feature>
<accession>X1KCR1</accession>
<gene>
    <name evidence="1" type="ORF">S06H3_14659</name>
</gene>
<protein>
    <submittedName>
        <fullName evidence="1">Uncharacterized protein</fullName>
    </submittedName>
</protein>
<proteinExistence type="predicted"/>
<name>X1KCR1_9ZZZZ</name>
<comment type="caution">
    <text evidence="1">The sequence shown here is derived from an EMBL/GenBank/DDBJ whole genome shotgun (WGS) entry which is preliminary data.</text>
</comment>
<dbReference type="AlphaFoldDB" id="X1KCR1"/>
<organism evidence="1">
    <name type="scientific">marine sediment metagenome</name>
    <dbReference type="NCBI Taxonomy" id="412755"/>
    <lineage>
        <taxon>unclassified sequences</taxon>
        <taxon>metagenomes</taxon>
        <taxon>ecological metagenomes</taxon>
    </lineage>
</organism>
<evidence type="ECO:0000313" key="1">
    <source>
        <dbReference type="EMBL" id="GAI04423.1"/>
    </source>
</evidence>
<dbReference type="EMBL" id="BARV01007175">
    <property type="protein sequence ID" value="GAI04423.1"/>
    <property type="molecule type" value="Genomic_DNA"/>
</dbReference>
<sequence length="57" mass="6229">MASFTSPIPTVWASDPETAAFMRDLTLFLNDLTSETGVIAQVDITGEIVITQQEKLD</sequence>
<reference evidence="1" key="1">
    <citation type="journal article" date="2014" name="Front. Microbiol.">
        <title>High frequency of phylogenetically diverse reductive dehalogenase-homologous genes in deep subseafloor sedimentary metagenomes.</title>
        <authorList>
            <person name="Kawai M."/>
            <person name="Futagami T."/>
            <person name="Toyoda A."/>
            <person name="Takaki Y."/>
            <person name="Nishi S."/>
            <person name="Hori S."/>
            <person name="Arai W."/>
            <person name="Tsubouchi T."/>
            <person name="Morono Y."/>
            <person name="Uchiyama I."/>
            <person name="Ito T."/>
            <person name="Fujiyama A."/>
            <person name="Inagaki F."/>
            <person name="Takami H."/>
        </authorList>
    </citation>
    <scope>NUCLEOTIDE SEQUENCE</scope>
    <source>
        <strain evidence="1">Expedition CK06-06</strain>
    </source>
</reference>